<dbReference type="PRINTS" id="PR02010">
    <property type="entry name" value="RCMT9"/>
</dbReference>
<dbReference type="Gene3D" id="3.40.50.150">
    <property type="entry name" value="Vaccinia Virus protein VP39"/>
    <property type="match status" value="1"/>
</dbReference>
<evidence type="ECO:0000313" key="7">
    <source>
        <dbReference type="EMBL" id="KAK2196143.1"/>
    </source>
</evidence>
<proteinExistence type="inferred from homology"/>
<feature type="binding site" evidence="5">
    <location>
        <position position="254"/>
    </location>
    <ligand>
        <name>S-adenosyl-L-methionine</name>
        <dbReference type="ChEBI" id="CHEBI:59789"/>
    </ligand>
</feature>
<accession>A0AAD9PJT7</accession>
<dbReference type="PANTHER" id="PTHR22807:SF16">
    <property type="entry name" value="SAM-DEPENDENT MTASE RSMB_NOP-TYPE DOMAIN-CONTAINING PROTEIN"/>
    <property type="match status" value="1"/>
</dbReference>
<dbReference type="InterPro" id="IPR023269">
    <property type="entry name" value="RCMT_subfamily_9"/>
</dbReference>
<evidence type="ECO:0000256" key="3">
    <source>
        <dbReference type="ARBA" id="ARBA00022691"/>
    </source>
</evidence>
<reference evidence="7" key="1">
    <citation type="journal article" date="2023" name="Nat. Microbiol.">
        <title>Babesia duncani multi-omics identifies virulence factors and drug targets.</title>
        <authorList>
            <person name="Singh P."/>
            <person name="Lonardi S."/>
            <person name="Liang Q."/>
            <person name="Vydyam P."/>
            <person name="Khabirova E."/>
            <person name="Fang T."/>
            <person name="Gihaz S."/>
            <person name="Thekkiniath J."/>
            <person name="Munshi M."/>
            <person name="Abel S."/>
            <person name="Ciampossin L."/>
            <person name="Batugedara G."/>
            <person name="Gupta M."/>
            <person name="Lu X.M."/>
            <person name="Lenz T."/>
            <person name="Chakravarty S."/>
            <person name="Cornillot E."/>
            <person name="Hu Y."/>
            <person name="Ma W."/>
            <person name="Gonzalez L.M."/>
            <person name="Sanchez S."/>
            <person name="Estrada K."/>
            <person name="Sanchez-Flores A."/>
            <person name="Montero E."/>
            <person name="Harb O.S."/>
            <person name="Le Roch K.G."/>
            <person name="Mamoun C.B."/>
        </authorList>
    </citation>
    <scope>NUCLEOTIDE SEQUENCE</scope>
    <source>
        <strain evidence="7">WA1</strain>
    </source>
</reference>
<keyword evidence="2 5" id="KW-0808">Transferase</keyword>
<dbReference type="AlphaFoldDB" id="A0AAD9PJT7"/>
<dbReference type="PRINTS" id="PR02008">
    <property type="entry name" value="RCMTFAMILY"/>
</dbReference>
<dbReference type="SUPFAM" id="SSF53335">
    <property type="entry name" value="S-adenosyl-L-methionine-dependent methyltransferases"/>
    <property type="match status" value="1"/>
</dbReference>
<feature type="binding site" evidence="5">
    <location>
        <position position="205"/>
    </location>
    <ligand>
        <name>S-adenosyl-L-methionine</name>
        <dbReference type="ChEBI" id="CHEBI:59789"/>
    </ligand>
</feature>
<feature type="domain" description="SAM-dependent MTase RsmB/NOP-type" evidence="6">
    <location>
        <begin position="77"/>
        <end position="315"/>
    </location>
</feature>
<dbReference type="Pfam" id="PF01189">
    <property type="entry name" value="Methyltr_RsmB-F"/>
    <property type="match status" value="1"/>
</dbReference>
<comment type="caution">
    <text evidence="5">Lacks conserved residue(s) required for the propagation of feature annotation.</text>
</comment>
<dbReference type="CDD" id="cd02440">
    <property type="entry name" value="AdoMet_MTases"/>
    <property type="match status" value="1"/>
</dbReference>
<sequence>MKRPRESYIKFENSIRDGAVILDERIQNWIKNVGLDVVQYQHALYGVYNGERTRYYRLRDTPNKKEYNDEIVNWIRDITIYSRSCSKTKKSGIIHDDHDDLGKKDISNKIEDNSIRSRDLSHGGNRTENTTLESFTTALPSNAVGIDAASACIVDALRLNAISRNHSEKRILDMCCAPGGKLLAAINCIGRISKDEKKWHVVGLDVSDRRLKVCKALLKKELVNEDLVEVRLINGDACEFKNKDDTKFDRILLDAECTHEGSLRSVIRTLKYWNEDSLIPRFTTANAATIIETQKKLLHAAIKLLKPMGLTKMKI</sequence>
<dbReference type="GO" id="GO:0001510">
    <property type="term" value="P:RNA methylation"/>
    <property type="evidence" value="ECO:0007669"/>
    <property type="project" value="InterPro"/>
</dbReference>
<dbReference type="InterPro" id="IPR029063">
    <property type="entry name" value="SAM-dependent_MTases_sf"/>
</dbReference>
<dbReference type="GO" id="GO:0003723">
    <property type="term" value="F:RNA binding"/>
    <property type="evidence" value="ECO:0007669"/>
    <property type="project" value="UniProtKB-UniRule"/>
</dbReference>
<keyword evidence="3 5" id="KW-0949">S-adenosyl-L-methionine</keyword>
<dbReference type="EMBL" id="JALLKP010000003">
    <property type="protein sequence ID" value="KAK2196143.1"/>
    <property type="molecule type" value="Genomic_DNA"/>
</dbReference>
<feature type="binding site" evidence="5">
    <location>
        <position position="236"/>
    </location>
    <ligand>
        <name>S-adenosyl-L-methionine</name>
        <dbReference type="ChEBI" id="CHEBI:59789"/>
    </ligand>
</feature>
<organism evidence="7 8">
    <name type="scientific">Babesia duncani</name>
    <dbReference type="NCBI Taxonomy" id="323732"/>
    <lineage>
        <taxon>Eukaryota</taxon>
        <taxon>Sar</taxon>
        <taxon>Alveolata</taxon>
        <taxon>Apicomplexa</taxon>
        <taxon>Aconoidasida</taxon>
        <taxon>Piroplasmida</taxon>
        <taxon>Babesiidae</taxon>
        <taxon>Babesia</taxon>
    </lineage>
</organism>
<comment type="similarity">
    <text evidence="5">Belongs to the class I-like SAM-binding methyltransferase superfamily. RsmB/NOP family.</text>
</comment>
<dbReference type="PROSITE" id="PS51686">
    <property type="entry name" value="SAM_MT_RSMB_NOP"/>
    <property type="match status" value="1"/>
</dbReference>
<evidence type="ECO:0000256" key="1">
    <source>
        <dbReference type="ARBA" id="ARBA00022603"/>
    </source>
</evidence>
<dbReference type="InterPro" id="IPR049560">
    <property type="entry name" value="MeTrfase_RsmB-F_NOP2_cat"/>
</dbReference>
<keyword evidence="8" id="KW-1185">Reference proteome</keyword>
<keyword evidence="4 5" id="KW-0694">RNA-binding</keyword>
<name>A0AAD9PJT7_9APIC</name>
<feature type="binding site" evidence="5">
    <location>
        <begin position="175"/>
        <end position="181"/>
    </location>
    <ligand>
        <name>S-adenosyl-L-methionine</name>
        <dbReference type="ChEBI" id="CHEBI:59789"/>
    </ligand>
</feature>
<evidence type="ECO:0000259" key="6">
    <source>
        <dbReference type="PROSITE" id="PS51686"/>
    </source>
</evidence>
<evidence type="ECO:0000256" key="5">
    <source>
        <dbReference type="PROSITE-ProRule" id="PRU01023"/>
    </source>
</evidence>
<dbReference type="Proteomes" id="UP001214638">
    <property type="component" value="Unassembled WGS sequence"/>
</dbReference>
<protein>
    <submittedName>
        <fullName evidence="7">Bifunctional S-adenosyl-L-methionine-dependent methyltransferase superfamily/SAM-dependent methyltransferase RsmB-NOP2-type/RNA (C5-cytosine) methyltransferase/RNA (C5-cytosine) methyltransferase</fullName>
    </submittedName>
</protein>
<gene>
    <name evidence="7" type="ORF">BdWA1_002743</name>
</gene>
<dbReference type="GeneID" id="94337040"/>
<dbReference type="InterPro" id="IPR001678">
    <property type="entry name" value="MeTrfase_RsmB-F_NOP2_dom"/>
</dbReference>
<dbReference type="KEGG" id="bdw:94337040"/>
<evidence type="ECO:0000256" key="4">
    <source>
        <dbReference type="ARBA" id="ARBA00022884"/>
    </source>
</evidence>
<dbReference type="InterPro" id="IPR023267">
    <property type="entry name" value="RCMT"/>
</dbReference>
<dbReference type="GO" id="GO:0008173">
    <property type="term" value="F:RNA methyltransferase activity"/>
    <property type="evidence" value="ECO:0007669"/>
    <property type="project" value="InterPro"/>
</dbReference>
<dbReference type="RefSeq" id="XP_067802985.1">
    <property type="nucleotide sequence ID" value="XM_067947763.1"/>
</dbReference>
<keyword evidence="1 5" id="KW-0489">Methyltransferase</keyword>
<evidence type="ECO:0000256" key="2">
    <source>
        <dbReference type="ARBA" id="ARBA00022679"/>
    </source>
</evidence>
<evidence type="ECO:0000313" key="8">
    <source>
        <dbReference type="Proteomes" id="UP001214638"/>
    </source>
</evidence>
<comment type="caution">
    <text evidence="7">The sequence shown here is derived from an EMBL/GenBank/DDBJ whole genome shotgun (WGS) entry which is preliminary data.</text>
</comment>
<dbReference type="PANTHER" id="PTHR22807">
    <property type="entry name" value="NOP2 YEAST -RELATED NOL1/NOP2/FMU SUN DOMAIN-CONTAINING"/>
    <property type="match status" value="1"/>
</dbReference>